<protein>
    <recommendedName>
        <fullName evidence="1">PilZ domain-containing protein</fullName>
    </recommendedName>
</protein>
<gene>
    <name evidence="2" type="ORF">DI536_31995</name>
</gene>
<comment type="caution">
    <text evidence="2">The sequence shown here is derived from an EMBL/GenBank/DDBJ whole genome shotgun (WGS) entry which is preliminary data.</text>
</comment>
<dbReference type="Proteomes" id="UP000249061">
    <property type="component" value="Unassembled WGS sequence"/>
</dbReference>
<dbReference type="InterPro" id="IPR009875">
    <property type="entry name" value="PilZ_domain"/>
</dbReference>
<evidence type="ECO:0000313" key="2">
    <source>
        <dbReference type="EMBL" id="PZR05543.1"/>
    </source>
</evidence>
<organism evidence="2 3">
    <name type="scientific">Archangium gephyra</name>
    <dbReference type="NCBI Taxonomy" id="48"/>
    <lineage>
        <taxon>Bacteria</taxon>
        <taxon>Pseudomonadati</taxon>
        <taxon>Myxococcota</taxon>
        <taxon>Myxococcia</taxon>
        <taxon>Myxococcales</taxon>
        <taxon>Cystobacterineae</taxon>
        <taxon>Archangiaceae</taxon>
        <taxon>Archangium</taxon>
    </lineage>
</organism>
<dbReference type="AlphaFoldDB" id="A0A2W5SXX9"/>
<evidence type="ECO:0000259" key="1">
    <source>
        <dbReference type="Pfam" id="PF07238"/>
    </source>
</evidence>
<reference evidence="2 3" key="1">
    <citation type="submission" date="2017-08" db="EMBL/GenBank/DDBJ databases">
        <title>Infants hospitalized years apart are colonized by the same room-sourced microbial strains.</title>
        <authorList>
            <person name="Brooks B."/>
            <person name="Olm M.R."/>
            <person name="Firek B.A."/>
            <person name="Baker R."/>
            <person name="Thomas B.C."/>
            <person name="Morowitz M.J."/>
            <person name="Banfield J.F."/>
        </authorList>
    </citation>
    <scope>NUCLEOTIDE SEQUENCE [LARGE SCALE GENOMIC DNA]</scope>
    <source>
        <strain evidence="2">S2_003_000_R2_14</strain>
    </source>
</reference>
<feature type="domain" description="PilZ" evidence="1">
    <location>
        <begin position="4"/>
        <end position="106"/>
    </location>
</feature>
<evidence type="ECO:0000313" key="3">
    <source>
        <dbReference type="Proteomes" id="UP000249061"/>
    </source>
</evidence>
<dbReference type="Pfam" id="PF07238">
    <property type="entry name" value="PilZ"/>
    <property type="match status" value="1"/>
</dbReference>
<proteinExistence type="predicted"/>
<name>A0A2W5SXX9_9BACT</name>
<sequence>MPDQRREERATVEARFTARDASGAGTLTFVSQDVSSGGAFLKSELLLEQGEALSVQFDVPNEGPVRAEARVAWVRRFPEVGQFAGMGVEFVSISDADRAAIVRWLAR</sequence>
<dbReference type="SUPFAM" id="SSF141371">
    <property type="entry name" value="PilZ domain-like"/>
    <property type="match status" value="1"/>
</dbReference>
<dbReference type="GO" id="GO:0035438">
    <property type="term" value="F:cyclic-di-GMP binding"/>
    <property type="evidence" value="ECO:0007669"/>
    <property type="project" value="InterPro"/>
</dbReference>
<accession>A0A2W5SXX9</accession>
<dbReference type="Gene3D" id="2.40.10.220">
    <property type="entry name" value="predicted glycosyltransferase like domains"/>
    <property type="match status" value="1"/>
</dbReference>
<dbReference type="EMBL" id="QFQP01000044">
    <property type="protein sequence ID" value="PZR05543.1"/>
    <property type="molecule type" value="Genomic_DNA"/>
</dbReference>